<evidence type="ECO:0000259" key="1">
    <source>
        <dbReference type="Pfam" id="PF13271"/>
    </source>
</evidence>
<organism evidence="2 3">
    <name type="scientific">Cytobacillus praedii</name>
    <dbReference type="NCBI Taxonomy" id="1742358"/>
    <lineage>
        <taxon>Bacteria</taxon>
        <taxon>Bacillati</taxon>
        <taxon>Bacillota</taxon>
        <taxon>Bacilli</taxon>
        <taxon>Bacillales</taxon>
        <taxon>Bacillaceae</taxon>
        <taxon>Cytobacillus</taxon>
    </lineage>
</organism>
<dbReference type="RefSeq" id="WP_057767661.1">
    <property type="nucleotide sequence ID" value="NZ_CP183326.1"/>
</dbReference>
<comment type="caution">
    <text evidence="2">The sequence shown here is derived from an EMBL/GenBank/DDBJ whole genome shotgun (WGS) entry which is preliminary data.</text>
</comment>
<sequence>MGKSIRGKGEFPLINKTRIFISSAYEEDLKGPRKLIKKHLEESGHEVPIFEDGDFGTWEKDTLKQCQDVVKSSDVFVLLIHKKSGASRRLLRGNVTPTYLEYKAALLEKKHILVFVSPEIKNNFKLLQKEFKNLYDIYLRDHHRLPGSPFDPLKDWMQDQLKQDGIAKSLLEIADPFVWAFLYDIYSNGKWLYDFNISRSEKEASTISAMLSTSLRSVVGLIEERDQLEELKGQASFLLNYADYTLIMLDKRNSIVQNTKREWSNFLKSGLLFLDEPKAIMQTPETNPIHVNTVSECLAASLYKYDGTCLKRMAEFGEITAPDFFDLTESEDVFVVEAYNNQERLIAFLEEKQTLYITEPIGEYVLCLHFTFIDWWSKEQVRAYSDEIEYAIINESGYFFQFLIMLIGGTK</sequence>
<dbReference type="Pfam" id="PF13271">
    <property type="entry name" value="DUF4062"/>
    <property type="match status" value="1"/>
</dbReference>
<evidence type="ECO:0000313" key="3">
    <source>
        <dbReference type="Proteomes" id="UP000293846"/>
    </source>
</evidence>
<dbReference type="OrthoDB" id="2899841at2"/>
<reference evidence="2 3" key="1">
    <citation type="submission" date="2019-03" db="EMBL/GenBank/DDBJ databases">
        <authorList>
            <person name="Jensen L."/>
            <person name="Storgaard J."/>
            <person name="Sulaj E."/>
            <person name="Schramm A."/>
            <person name="Marshall I.P.G."/>
        </authorList>
    </citation>
    <scope>NUCLEOTIDE SEQUENCE [LARGE SCALE GENOMIC DNA]</scope>
    <source>
        <strain evidence="2 3">2017H2G3</strain>
    </source>
</reference>
<name>A0A4R1B0N3_9BACI</name>
<gene>
    <name evidence="2" type="ORF">E0Y62_00570</name>
</gene>
<dbReference type="Proteomes" id="UP000293846">
    <property type="component" value="Unassembled WGS sequence"/>
</dbReference>
<dbReference type="InterPro" id="IPR025139">
    <property type="entry name" value="DUF4062"/>
</dbReference>
<feature type="domain" description="DUF4062" evidence="1">
    <location>
        <begin position="18"/>
        <end position="105"/>
    </location>
</feature>
<dbReference type="EMBL" id="SJTH01000001">
    <property type="protein sequence ID" value="TCJ06336.1"/>
    <property type="molecule type" value="Genomic_DNA"/>
</dbReference>
<evidence type="ECO:0000313" key="2">
    <source>
        <dbReference type="EMBL" id="TCJ06336.1"/>
    </source>
</evidence>
<accession>A0A4R1B0N3</accession>
<keyword evidence="3" id="KW-1185">Reference proteome</keyword>
<proteinExistence type="predicted"/>
<protein>
    <submittedName>
        <fullName evidence="2">DUF4062 domain-containing protein</fullName>
    </submittedName>
</protein>
<dbReference type="AlphaFoldDB" id="A0A4R1B0N3"/>
<dbReference type="STRING" id="1742358.GCA_001439605_00420"/>